<dbReference type="SMART" id="SM00052">
    <property type="entry name" value="EAL"/>
    <property type="match status" value="1"/>
</dbReference>
<accession>A0A0K8P7C9</accession>
<dbReference type="InterPro" id="IPR011006">
    <property type="entry name" value="CheY-like_superfamily"/>
</dbReference>
<dbReference type="STRING" id="1547922.ISF6_4989"/>
<dbReference type="InterPro" id="IPR050706">
    <property type="entry name" value="Cyclic-di-GMP_PDE-like"/>
</dbReference>
<dbReference type="PANTHER" id="PTHR33121">
    <property type="entry name" value="CYCLIC DI-GMP PHOSPHODIESTERASE PDEF"/>
    <property type="match status" value="1"/>
</dbReference>
<dbReference type="InterPro" id="IPR043128">
    <property type="entry name" value="Rev_trsase/Diguanyl_cyclase"/>
</dbReference>
<dbReference type="Gene3D" id="3.20.20.450">
    <property type="entry name" value="EAL domain"/>
    <property type="match status" value="1"/>
</dbReference>
<dbReference type="Pfam" id="PF00563">
    <property type="entry name" value="EAL"/>
    <property type="match status" value="1"/>
</dbReference>
<dbReference type="SUPFAM" id="SSF52172">
    <property type="entry name" value="CheY-like"/>
    <property type="match status" value="1"/>
</dbReference>
<dbReference type="PROSITE" id="PS50887">
    <property type="entry name" value="GGDEF"/>
    <property type="match status" value="1"/>
</dbReference>
<dbReference type="OrthoDB" id="9813903at2"/>
<dbReference type="Pfam" id="PF00072">
    <property type="entry name" value="Response_reg"/>
    <property type="match status" value="1"/>
</dbReference>
<evidence type="ECO:0000313" key="6">
    <source>
        <dbReference type="Proteomes" id="UP000037660"/>
    </source>
</evidence>
<dbReference type="SMART" id="SM00448">
    <property type="entry name" value="REC"/>
    <property type="match status" value="1"/>
</dbReference>
<dbReference type="Pfam" id="PF00990">
    <property type="entry name" value="GGDEF"/>
    <property type="match status" value="1"/>
</dbReference>
<dbReference type="PROSITE" id="PS50110">
    <property type="entry name" value="RESPONSE_REGULATORY"/>
    <property type="match status" value="1"/>
</dbReference>
<dbReference type="CDD" id="cd01948">
    <property type="entry name" value="EAL"/>
    <property type="match status" value="1"/>
</dbReference>
<dbReference type="PANTHER" id="PTHR33121:SF70">
    <property type="entry name" value="SIGNALING PROTEIN YKOW"/>
    <property type="match status" value="1"/>
</dbReference>
<dbReference type="PROSITE" id="PS50883">
    <property type="entry name" value="EAL"/>
    <property type="match status" value="1"/>
</dbReference>
<protein>
    <submittedName>
        <fullName evidence="5">Diguanylate cyclase/phosphodiesterase with PAS/PAC sensor(S)</fullName>
    </submittedName>
</protein>
<proteinExistence type="predicted"/>
<dbReference type="SMART" id="SM00267">
    <property type="entry name" value="GGDEF"/>
    <property type="match status" value="1"/>
</dbReference>
<dbReference type="InterPro" id="IPR029787">
    <property type="entry name" value="Nucleotide_cyclase"/>
</dbReference>
<dbReference type="GO" id="GO:0071111">
    <property type="term" value="F:cyclic-guanylate-specific phosphodiesterase activity"/>
    <property type="evidence" value="ECO:0007669"/>
    <property type="project" value="InterPro"/>
</dbReference>
<reference evidence="6" key="1">
    <citation type="submission" date="2015-07" db="EMBL/GenBank/DDBJ databases">
        <title>Discovery of a poly(ethylene terephthalate assimilation.</title>
        <authorList>
            <person name="Yoshida S."/>
            <person name="Hiraga K."/>
            <person name="Takehana T."/>
            <person name="Taniguchi I."/>
            <person name="Yamaji H."/>
            <person name="Maeda Y."/>
            <person name="Toyohara K."/>
            <person name="Miyamoto K."/>
            <person name="Kimura Y."/>
            <person name="Oda K."/>
        </authorList>
    </citation>
    <scope>NUCLEOTIDE SEQUENCE [LARGE SCALE GENOMIC DNA]</scope>
    <source>
        <strain evidence="6">NBRC 110686 / TISTR 2288 / 201-F6</strain>
    </source>
</reference>
<dbReference type="Gene3D" id="3.30.70.270">
    <property type="match status" value="1"/>
</dbReference>
<dbReference type="InterPro" id="IPR000160">
    <property type="entry name" value="GGDEF_dom"/>
</dbReference>
<gene>
    <name evidence="5" type="ORF">ISF6_4989</name>
</gene>
<dbReference type="InterPro" id="IPR001789">
    <property type="entry name" value="Sig_transdc_resp-reg_receiver"/>
</dbReference>
<dbReference type="Proteomes" id="UP000037660">
    <property type="component" value="Unassembled WGS sequence"/>
</dbReference>
<name>A0A0K8P7C9_PISS1</name>
<keyword evidence="6" id="KW-1185">Reference proteome</keyword>
<evidence type="ECO:0000259" key="2">
    <source>
        <dbReference type="PROSITE" id="PS50110"/>
    </source>
</evidence>
<evidence type="ECO:0000256" key="1">
    <source>
        <dbReference type="PROSITE-ProRule" id="PRU00169"/>
    </source>
</evidence>
<evidence type="ECO:0000313" key="5">
    <source>
        <dbReference type="EMBL" id="GAP38531.1"/>
    </source>
</evidence>
<dbReference type="AlphaFoldDB" id="A0A0K8P7C9"/>
<feature type="modified residue" description="4-aspartylphosphate" evidence="1">
    <location>
        <position position="53"/>
    </location>
</feature>
<feature type="domain" description="GGDEF" evidence="4">
    <location>
        <begin position="171"/>
        <end position="312"/>
    </location>
</feature>
<dbReference type="FunFam" id="3.20.20.450:FF:000001">
    <property type="entry name" value="Cyclic di-GMP phosphodiesterase yahA"/>
    <property type="match status" value="1"/>
</dbReference>
<dbReference type="EMBL" id="BBYR01000078">
    <property type="protein sequence ID" value="GAP38531.1"/>
    <property type="molecule type" value="Genomic_DNA"/>
</dbReference>
<feature type="domain" description="EAL" evidence="3">
    <location>
        <begin position="321"/>
        <end position="578"/>
    </location>
</feature>
<comment type="caution">
    <text evidence="5">The sequence shown here is derived from an EMBL/GenBank/DDBJ whole genome shotgun (WGS) entry which is preliminary data.</text>
</comment>
<keyword evidence="1" id="KW-0597">Phosphoprotein</keyword>
<sequence length="584" mass="63285">MSRRIVVAEDEAAIRINLTRLLGLEGYAVYAAPDGAEGWRLVQEHLPDLVLSDVMMPNMSGHELVRCLRADPLTAHIPVVLLTAKADRGDVREGMNLGADDYLTKPFQRDELLACLQAQLDKAETRQLAARRAAEQAHHLAHFDPLTRLPNRGHFLLLLAHTLAAHRGREAAWGLWAFGLNQQGALAQALGSAGYDRCIQTLAHRLQAVATLTDRGLPGSLARVAGDVLVLFAAVDAPVLEPARAEAIGRELLDTLRTPVRIGDQEHFVDLSVGVGLGAVPDEPAEALLARAEMALADARAQRLRPVVVHTPGTGQAASVGWRLHNDLHRALERDELQVVFQPQVRAADGGVVGFEALMRWRHAGLGMVRPDQFIPIAESNGCIVPMGAWVLRQACREAMRWSAALPAGAPAPRVAVNLSLRQFGDPGLVEQVRAALADSGLPAQRLELEITESTAMLELQHTLEVLRQLKALGLALAIDDFGTGYSSLAYLKRFPLDVLKIDQSFVRQLCHDADDQAIARSVVHLAHALGLSVIAEGVETADQHRLLQTMGCEEMQGWLHGKPMPADQVPGWLAAHRPALGPG</sequence>
<dbReference type="InterPro" id="IPR035919">
    <property type="entry name" value="EAL_sf"/>
</dbReference>
<dbReference type="SUPFAM" id="SSF55073">
    <property type="entry name" value="Nucleotide cyclase"/>
    <property type="match status" value="1"/>
</dbReference>
<dbReference type="GO" id="GO:0000160">
    <property type="term" value="P:phosphorelay signal transduction system"/>
    <property type="evidence" value="ECO:0007669"/>
    <property type="project" value="InterPro"/>
</dbReference>
<reference evidence="5 6" key="2">
    <citation type="journal article" date="2016" name="Science">
        <title>A bacterium that degrades and assimilates poly(ethylene terephthalate).</title>
        <authorList>
            <person name="Yoshida S."/>
            <person name="Hiraga K."/>
            <person name="Takehana T."/>
            <person name="Taniguchi I."/>
            <person name="Yamaji H."/>
            <person name="Maeda Y."/>
            <person name="Toyohara K."/>
            <person name="Miyamoto K."/>
            <person name="Kimura Y."/>
            <person name="Oda K."/>
        </authorList>
    </citation>
    <scope>NUCLEOTIDE SEQUENCE [LARGE SCALE GENOMIC DNA]</scope>
    <source>
        <strain evidence="6">NBRC 110686 / TISTR 2288 / 201-F6</strain>
    </source>
</reference>
<evidence type="ECO:0000259" key="3">
    <source>
        <dbReference type="PROSITE" id="PS50883"/>
    </source>
</evidence>
<dbReference type="Gene3D" id="3.40.50.2300">
    <property type="match status" value="1"/>
</dbReference>
<organism evidence="5 6">
    <name type="scientific">Piscinibacter sakaiensis</name>
    <name type="common">Ideonella sakaiensis</name>
    <dbReference type="NCBI Taxonomy" id="1547922"/>
    <lineage>
        <taxon>Bacteria</taxon>
        <taxon>Pseudomonadati</taxon>
        <taxon>Pseudomonadota</taxon>
        <taxon>Betaproteobacteria</taxon>
        <taxon>Burkholderiales</taxon>
        <taxon>Sphaerotilaceae</taxon>
        <taxon>Piscinibacter</taxon>
    </lineage>
</organism>
<dbReference type="SUPFAM" id="SSF141868">
    <property type="entry name" value="EAL domain-like"/>
    <property type="match status" value="1"/>
</dbReference>
<dbReference type="InterPro" id="IPR001633">
    <property type="entry name" value="EAL_dom"/>
</dbReference>
<feature type="domain" description="Response regulatory" evidence="2">
    <location>
        <begin position="4"/>
        <end position="120"/>
    </location>
</feature>
<evidence type="ECO:0000259" key="4">
    <source>
        <dbReference type="PROSITE" id="PS50887"/>
    </source>
</evidence>
<dbReference type="RefSeq" id="WP_054022396.1">
    <property type="nucleotide sequence ID" value="NZ_BBYR01000078.1"/>
</dbReference>